<dbReference type="SUPFAM" id="SSF52540">
    <property type="entry name" value="P-loop containing nucleoside triphosphate hydrolases"/>
    <property type="match status" value="1"/>
</dbReference>
<sequence length="247" mass="28003">MAFPKPLPKFNLYSYAVEDNSNGKLLSPQFEALQSLQKFFETYQTGRIGLISMPTGSEARAGRIIRKTKWVEVCSDHEDLCNIFPLILERVKDIQQEKDRDNHLPDDIPHMAIAITKNITYAQQVAGIWNHHWGTDHGSAIAYHSELPKKTNLAMMQAIRSNEVKLVVVVGQLLEGFDHPPISIAAIMTKIDSPVKFAQFIGRAQRIVRGREGPESKGILAHVITHSHFQQKQNYRAFEHELLIEAD</sequence>
<organism evidence="1 2">
    <name type="scientific">Desmophyllum pertusum</name>
    <dbReference type="NCBI Taxonomy" id="174260"/>
    <lineage>
        <taxon>Eukaryota</taxon>
        <taxon>Metazoa</taxon>
        <taxon>Cnidaria</taxon>
        <taxon>Anthozoa</taxon>
        <taxon>Hexacorallia</taxon>
        <taxon>Scleractinia</taxon>
        <taxon>Caryophylliina</taxon>
        <taxon>Caryophylliidae</taxon>
        <taxon>Desmophyllum</taxon>
    </lineage>
</organism>
<accession>A0A9X0CU90</accession>
<proteinExistence type="predicted"/>
<evidence type="ECO:0000313" key="1">
    <source>
        <dbReference type="EMBL" id="KAJ7375825.1"/>
    </source>
</evidence>
<gene>
    <name evidence="1" type="ORF">OS493_038611</name>
</gene>
<protein>
    <submittedName>
        <fullName evidence="1">Uncharacterized protein</fullName>
    </submittedName>
</protein>
<evidence type="ECO:0000313" key="2">
    <source>
        <dbReference type="Proteomes" id="UP001163046"/>
    </source>
</evidence>
<comment type="caution">
    <text evidence="1">The sequence shown here is derived from an EMBL/GenBank/DDBJ whole genome shotgun (WGS) entry which is preliminary data.</text>
</comment>
<dbReference type="Gene3D" id="3.40.50.300">
    <property type="entry name" value="P-loop containing nucleotide triphosphate hydrolases"/>
    <property type="match status" value="1"/>
</dbReference>
<dbReference type="Proteomes" id="UP001163046">
    <property type="component" value="Unassembled WGS sequence"/>
</dbReference>
<reference evidence="1" key="1">
    <citation type="submission" date="2023-01" db="EMBL/GenBank/DDBJ databases">
        <title>Genome assembly of the deep-sea coral Lophelia pertusa.</title>
        <authorList>
            <person name="Herrera S."/>
            <person name="Cordes E."/>
        </authorList>
    </citation>
    <scope>NUCLEOTIDE SEQUENCE</scope>
    <source>
        <strain evidence="1">USNM1676648</strain>
        <tissue evidence="1">Polyp</tissue>
    </source>
</reference>
<dbReference type="AlphaFoldDB" id="A0A9X0CU90"/>
<name>A0A9X0CU90_9CNID</name>
<keyword evidence="2" id="KW-1185">Reference proteome</keyword>
<dbReference type="InterPro" id="IPR027417">
    <property type="entry name" value="P-loop_NTPase"/>
</dbReference>
<dbReference type="OrthoDB" id="16911at2759"/>
<dbReference type="EMBL" id="MU826457">
    <property type="protein sequence ID" value="KAJ7375825.1"/>
    <property type="molecule type" value="Genomic_DNA"/>
</dbReference>